<feature type="domain" description="Citrate transporter-like" evidence="7">
    <location>
        <begin position="11"/>
        <end position="274"/>
    </location>
</feature>
<dbReference type="GO" id="GO:0055085">
    <property type="term" value="P:transmembrane transport"/>
    <property type="evidence" value="ECO:0007669"/>
    <property type="project" value="InterPro"/>
</dbReference>
<dbReference type="PANTHER" id="PTHR43568:SF1">
    <property type="entry name" value="P PROTEIN"/>
    <property type="match status" value="1"/>
</dbReference>
<sequence length="339" mass="35855">MPEQAGNLHRMVHWETLAALAGLMVLSRGLEDSGALTRAGRHLVAFASSERSLAAVLVLLAAALSAVVTNDVALFIVVPLTLGLRLVATLPVGRLIVFEALAVNAGSAASPIGNPQNLFLWQQAEVGFLAFLGAMAPLSIALLALLLATIPLAFPAHAIRLVPAGSTPPLKSGLAGLSLALYLPLLLLIDAGQALPAALAIVGLYLVLHRRVVRYVDWLLLLLFVLMFMVLGLAASLDPVVTLVDYLMTWPGGILTAGTLLSQGISNVPAAILLEGFTDDWRTLAWGVNVGGFGLAIGSMANIIALRLAREPGLWRDFHRWSLPLLLVSWVIALLLINI</sequence>
<feature type="transmembrane region" description="Helical" evidence="6">
    <location>
        <begin position="254"/>
        <end position="274"/>
    </location>
</feature>
<keyword evidence="4 6" id="KW-1133">Transmembrane helix</keyword>
<gene>
    <name evidence="8" type="ORF">H1D44_02870</name>
    <name evidence="9" type="ORF">HOP48_07045</name>
</gene>
<feature type="transmembrane region" description="Helical" evidence="6">
    <location>
        <begin position="215"/>
        <end position="234"/>
    </location>
</feature>
<evidence type="ECO:0000313" key="10">
    <source>
        <dbReference type="Proteomes" id="UP000518091"/>
    </source>
</evidence>
<dbReference type="Proteomes" id="UP000518091">
    <property type="component" value="Unassembled WGS sequence"/>
</dbReference>
<feature type="transmembrane region" description="Helical" evidence="6">
    <location>
        <begin position="286"/>
        <end position="306"/>
    </location>
</feature>
<reference evidence="8 10" key="2">
    <citation type="submission" date="2020-07" db="EMBL/GenBank/DDBJ databases">
        <title>Identification of Halomonas strains.</title>
        <authorList>
            <person name="Xiao Z."/>
            <person name="Shen J."/>
        </authorList>
    </citation>
    <scope>NUCLEOTIDE SEQUENCE [LARGE SCALE GENOMIC DNA]</scope>
    <source>
        <strain evidence="8 10">DSM 17331</strain>
    </source>
</reference>
<dbReference type="AlphaFoldDB" id="A0A7W0ACR5"/>
<evidence type="ECO:0000313" key="11">
    <source>
        <dbReference type="Proteomes" id="UP000814353"/>
    </source>
</evidence>
<dbReference type="InterPro" id="IPR051475">
    <property type="entry name" value="Diverse_Ion_Transporter"/>
</dbReference>
<dbReference type="PANTHER" id="PTHR43568">
    <property type="entry name" value="P PROTEIN"/>
    <property type="match status" value="1"/>
</dbReference>
<dbReference type="Pfam" id="PF03600">
    <property type="entry name" value="CitMHS"/>
    <property type="match status" value="1"/>
</dbReference>
<keyword evidence="11" id="KW-1185">Reference proteome</keyword>
<comment type="caution">
    <text evidence="8">The sequence shown here is derived from an EMBL/GenBank/DDBJ whole genome shotgun (WGS) entry which is preliminary data.</text>
</comment>
<dbReference type="InterPro" id="IPR004680">
    <property type="entry name" value="Cit_transptr-like_dom"/>
</dbReference>
<dbReference type="EMBL" id="JACEFT010000002">
    <property type="protein sequence ID" value="MBA2777834.1"/>
    <property type="molecule type" value="Genomic_DNA"/>
</dbReference>
<keyword evidence="3 6" id="KW-0812">Transmembrane</keyword>
<dbReference type="EMBL" id="JABFUB010000004">
    <property type="protein sequence ID" value="MCG6661305.1"/>
    <property type="molecule type" value="Genomic_DNA"/>
</dbReference>
<evidence type="ECO:0000256" key="1">
    <source>
        <dbReference type="ARBA" id="ARBA00004141"/>
    </source>
</evidence>
<proteinExistence type="predicted"/>
<keyword evidence="2" id="KW-0813">Transport</keyword>
<feature type="transmembrane region" description="Helical" evidence="6">
    <location>
        <begin position="52"/>
        <end position="78"/>
    </location>
</feature>
<reference evidence="9 11" key="1">
    <citation type="submission" date="2020-05" db="EMBL/GenBank/DDBJ databases">
        <title>Comparative genomic analysis of denitrifying bacteria from Halomonas genus.</title>
        <authorList>
            <person name="Wang L."/>
            <person name="Shao Z."/>
        </authorList>
    </citation>
    <scope>NUCLEOTIDE SEQUENCE [LARGE SCALE GENOMIC DNA]</scope>
    <source>
        <strain evidence="9 11">DSM 17331</strain>
    </source>
</reference>
<evidence type="ECO:0000313" key="9">
    <source>
        <dbReference type="EMBL" id="MCG6661305.1"/>
    </source>
</evidence>
<evidence type="ECO:0000256" key="5">
    <source>
        <dbReference type="ARBA" id="ARBA00023136"/>
    </source>
</evidence>
<evidence type="ECO:0000256" key="3">
    <source>
        <dbReference type="ARBA" id="ARBA00022692"/>
    </source>
</evidence>
<keyword evidence="5 6" id="KW-0472">Membrane</keyword>
<evidence type="ECO:0000256" key="6">
    <source>
        <dbReference type="SAM" id="Phobius"/>
    </source>
</evidence>
<feature type="transmembrane region" description="Helical" evidence="6">
    <location>
        <begin position="318"/>
        <end position="337"/>
    </location>
</feature>
<feature type="transmembrane region" description="Helical" evidence="6">
    <location>
        <begin position="179"/>
        <end position="208"/>
    </location>
</feature>
<evidence type="ECO:0000259" key="7">
    <source>
        <dbReference type="Pfam" id="PF03600"/>
    </source>
</evidence>
<comment type="subcellular location">
    <subcellularLocation>
        <location evidence="1">Membrane</location>
        <topology evidence="1">Multi-pass membrane protein</topology>
    </subcellularLocation>
</comment>
<organism evidence="8 10">
    <name type="scientific">Billgrantia kenyensis</name>
    <dbReference type="NCBI Taxonomy" id="321266"/>
    <lineage>
        <taxon>Bacteria</taxon>
        <taxon>Pseudomonadati</taxon>
        <taxon>Pseudomonadota</taxon>
        <taxon>Gammaproteobacteria</taxon>
        <taxon>Oceanospirillales</taxon>
        <taxon>Halomonadaceae</taxon>
        <taxon>Billgrantia</taxon>
    </lineage>
</organism>
<feature type="transmembrane region" description="Helical" evidence="6">
    <location>
        <begin position="84"/>
        <end position="105"/>
    </location>
</feature>
<protein>
    <submittedName>
        <fullName evidence="8">Transporter</fullName>
    </submittedName>
</protein>
<evidence type="ECO:0000256" key="4">
    <source>
        <dbReference type="ARBA" id="ARBA00022989"/>
    </source>
</evidence>
<dbReference type="GO" id="GO:0016020">
    <property type="term" value="C:membrane"/>
    <property type="evidence" value="ECO:0007669"/>
    <property type="project" value="UniProtKB-SubCell"/>
</dbReference>
<name>A0A7W0ACR5_9GAMM</name>
<accession>A0A7W0ACR5</accession>
<feature type="transmembrane region" description="Helical" evidence="6">
    <location>
        <begin position="126"/>
        <end position="159"/>
    </location>
</feature>
<evidence type="ECO:0000313" key="8">
    <source>
        <dbReference type="EMBL" id="MBA2777834.1"/>
    </source>
</evidence>
<evidence type="ECO:0000256" key="2">
    <source>
        <dbReference type="ARBA" id="ARBA00022448"/>
    </source>
</evidence>
<dbReference type="Proteomes" id="UP000814353">
    <property type="component" value="Unassembled WGS sequence"/>
</dbReference>